<dbReference type="Gene3D" id="1.10.10.10">
    <property type="entry name" value="Winged helix-like DNA-binding domain superfamily/Winged helix DNA-binding domain"/>
    <property type="match status" value="1"/>
</dbReference>
<dbReference type="SUPFAM" id="SSF46785">
    <property type="entry name" value="Winged helix' DNA-binding domain"/>
    <property type="match status" value="1"/>
</dbReference>
<proteinExistence type="predicted"/>
<dbReference type="RefSeq" id="WP_323741949.1">
    <property type="nucleotide sequence ID" value="NZ_WJNH01000005.1"/>
</dbReference>
<evidence type="ECO:0000256" key="1">
    <source>
        <dbReference type="ARBA" id="ARBA00023125"/>
    </source>
</evidence>
<evidence type="ECO:0000313" key="3">
    <source>
        <dbReference type="Proteomes" id="UP000480185"/>
    </source>
</evidence>
<dbReference type="Proteomes" id="UP000480185">
    <property type="component" value="Unassembled WGS sequence"/>
</dbReference>
<dbReference type="Pfam" id="PF12840">
    <property type="entry name" value="HTH_20"/>
    <property type="match status" value="1"/>
</dbReference>
<dbReference type="AlphaFoldDB" id="A0A6G1X6F0"/>
<keyword evidence="3" id="KW-1185">Reference proteome</keyword>
<keyword evidence="1" id="KW-0238">DNA-binding</keyword>
<dbReference type="Gene3D" id="3.30.1380.20">
    <property type="entry name" value="Trafficking protein particle complex subunit 3"/>
    <property type="match status" value="1"/>
</dbReference>
<dbReference type="InterPro" id="IPR036390">
    <property type="entry name" value="WH_DNA-bd_sf"/>
</dbReference>
<dbReference type="GO" id="GO:0003677">
    <property type="term" value="F:DNA binding"/>
    <property type="evidence" value="ECO:0007669"/>
    <property type="project" value="UniProtKB-KW"/>
</dbReference>
<accession>A0A6G1X6F0</accession>
<dbReference type="PANTHER" id="PTHR38600">
    <property type="entry name" value="TRANSCRIPTIONAL REGULATORY PROTEIN"/>
    <property type="match status" value="1"/>
</dbReference>
<dbReference type="CDD" id="cd00090">
    <property type="entry name" value="HTH_ARSR"/>
    <property type="match status" value="1"/>
</dbReference>
<organism evidence="2 3">
    <name type="scientific">Salinibacillus xinjiangensis</name>
    <dbReference type="NCBI Taxonomy" id="1229268"/>
    <lineage>
        <taxon>Bacteria</taxon>
        <taxon>Bacillati</taxon>
        <taxon>Bacillota</taxon>
        <taxon>Bacilli</taxon>
        <taxon>Bacillales</taxon>
        <taxon>Bacillaceae</taxon>
        <taxon>Salinibacillus</taxon>
    </lineage>
</organism>
<sequence length="229" mass="26355">MKETLKITNVLNDGTRLNIYEYISQKHDVVNVQEIAERFGIHPNVARLHLTKLEDIGMVNSKLQKNQKGGRPYRIYQLSDEVVQLQFPFRDYETLAKIAIETLLSLGDPGKEALLETGKKYGKHILTTKYPRSKADTLTKTQKLDILRETSVMLGLHPEVNYNEGSNVVSIKIFNCPFKEIAFQDENQTICEMHRYFIRGMLEELYTDVTLKESNMLDGCQACMYKTTV</sequence>
<protein>
    <submittedName>
        <fullName evidence="2">Transcriptional regulator</fullName>
    </submittedName>
</protein>
<dbReference type="InterPro" id="IPR011991">
    <property type="entry name" value="ArsR-like_HTH"/>
</dbReference>
<dbReference type="EMBL" id="WJNH01000005">
    <property type="protein sequence ID" value="MRG86581.1"/>
    <property type="molecule type" value="Genomic_DNA"/>
</dbReference>
<dbReference type="InterPro" id="IPR036388">
    <property type="entry name" value="WH-like_DNA-bd_sf"/>
</dbReference>
<reference evidence="2 3" key="1">
    <citation type="submission" date="2019-11" db="EMBL/GenBank/DDBJ databases">
        <authorList>
            <person name="Li J."/>
        </authorList>
    </citation>
    <scope>NUCLEOTIDE SEQUENCE [LARGE SCALE GENOMIC DNA]</scope>
    <source>
        <strain evidence="2 3">J4</strain>
    </source>
</reference>
<name>A0A6G1X6F0_9BACI</name>
<gene>
    <name evidence="2" type="ORF">GH754_09585</name>
</gene>
<comment type="caution">
    <text evidence="2">The sequence shown here is derived from an EMBL/GenBank/DDBJ whole genome shotgun (WGS) entry which is preliminary data.</text>
</comment>
<dbReference type="PANTHER" id="PTHR38600:SF2">
    <property type="entry name" value="SLL0088 PROTEIN"/>
    <property type="match status" value="1"/>
</dbReference>
<evidence type="ECO:0000313" key="2">
    <source>
        <dbReference type="EMBL" id="MRG86581.1"/>
    </source>
</evidence>